<evidence type="ECO:0000313" key="2">
    <source>
        <dbReference type="Proteomes" id="UP000290289"/>
    </source>
</evidence>
<dbReference type="STRING" id="3750.A0A498HRS3"/>
<evidence type="ECO:0000313" key="1">
    <source>
        <dbReference type="EMBL" id="RXH71543.1"/>
    </source>
</evidence>
<dbReference type="AlphaFoldDB" id="A0A498HRS3"/>
<proteinExistence type="predicted"/>
<comment type="caution">
    <text evidence="1">The sequence shown here is derived from an EMBL/GenBank/DDBJ whole genome shotgun (WGS) entry which is preliminary data.</text>
</comment>
<protein>
    <submittedName>
        <fullName evidence="1">Uncharacterized protein</fullName>
    </submittedName>
</protein>
<dbReference type="EMBL" id="RDQH01000342">
    <property type="protein sequence ID" value="RXH71543.1"/>
    <property type="molecule type" value="Genomic_DNA"/>
</dbReference>
<reference evidence="1 2" key="1">
    <citation type="submission" date="2018-10" db="EMBL/GenBank/DDBJ databases">
        <title>A high-quality apple genome assembly.</title>
        <authorList>
            <person name="Hu J."/>
        </authorList>
    </citation>
    <scope>NUCLEOTIDE SEQUENCE [LARGE SCALE GENOMIC DNA]</scope>
    <source>
        <strain evidence="2">cv. HFTH1</strain>
        <tissue evidence="1">Young leaf</tissue>
    </source>
</reference>
<sequence>MYALSWCLKSVVVQKSKDTFILLYAKSPRAVFTSLDGTRYLISFETWVAMKKYAADVADCVMEIPRKANG</sequence>
<keyword evidence="2" id="KW-1185">Reference proteome</keyword>
<dbReference type="Proteomes" id="UP000290289">
    <property type="component" value="Chromosome 16"/>
</dbReference>
<gene>
    <name evidence="1" type="ORF">DVH24_018898</name>
</gene>
<accession>A0A498HRS3</accession>
<name>A0A498HRS3_MALDO</name>
<organism evidence="1 2">
    <name type="scientific">Malus domestica</name>
    <name type="common">Apple</name>
    <name type="synonym">Pyrus malus</name>
    <dbReference type="NCBI Taxonomy" id="3750"/>
    <lineage>
        <taxon>Eukaryota</taxon>
        <taxon>Viridiplantae</taxon>
        <taxon>Streptophyta</taxon>
        <taxon>Embryophyta</taxon>
        <taxon>Tracheophyta</taxon>
        <taxon>Spermatophyta</taxon>
        <taxon>Magnoliopsida</taxon>
        <taxon>eudicotyledons</taxon>
        <taxon>Gunneridae</taxon>
        <taxon>Pentapetalae</taxon>
        <taxon>rosids</taxon>
        <taxon>fabids</taxon>
        <taxon>Rosales</taxon>
        <taxon>Rosaceae</taxon>
        <taxon>Amygdaloideae</taxon>
        <taxon>Maleae</taxon>
        <taxon>Malus</taxon>
    </lineage>
</organism>